<evidence type="ECO:0000256" key="1">
    <source>
        <dbReference type="SAM" id="MobiDB-lite"/>
    </source>
</evidence>
<dbReference type="InterPro" id="IPR037185">
    <property type="entry name" value="EmrE-like"/>
</dbReference>
<feature type="transmembrane region" description="Helical" evidence="2">
    <location>
        <begin position="49"/>
        <end position="69"/>
    </location>
</feature>
<sequence>MAGPTRNDVCLGLAFVFVGVIYALSNRWQRELVVQGVITRKPHKFDHLFVMWTLQQLLQLSLLLVWKFIQNDWFGCSRFMHGERNRGNALAGVQAMERLPPANDPAVRDEVAPPQDEVVRNRRINKKPSKLVYFPPAFFALAHVLLLYFGLKLTYSSSFIMLKGTVVLFTALLSLAFLAQQLRYYVWFGVVVATIGFAVSGISDYIHFPSGYEKYGIAAGDLLILMAQIMFATKIIYEQKFIRKHFTHPMVFLGCEGVYGSFFAIVLLLAFNFADAVQYSSLPNGRLEDVKDFVLQLSNSWHAVLAVIGSLVSYILYTYLGMFLIRDQGALPRIVIETFTWGIYWTICLFLHWENFFIAQVPGLCVIAIGALIYANILPLPFASCLERSENNNPMEGVNNDHLHADQPDNDQTVRPNGENNEIIPAEDNDDVPLLH</sequence>
<feature type="transmembrane region" description="Helical" evidence="2">
    <location>
        <begin position="359"/>
        <end position="378"/>
    </location>
</feature>
<feature type="compositionally biased region" description="Polar residues" evidence="1">
    <location>
        <begin position="410"/>
        <end position="420"/>
    </location>
</feature>
<dbReference type="PANTHER" id="PTHR13146">
    <property type="match status" value="1"/>
</dbReference>
<dbReference type="SUPFAM" id="SSF103481">
    <property type="entry name" value="Multidrug resistance efflux transporter EmrE"/>
    <property type="match status" value="1"/>
</dbReference>
<dbReference type="AlphaFoldDB" id="A0A8S3Z1F7"/>
<feature type="transmembrane region" description="Helical" evidence="2">
    <location>
        <begin position="301"/>
        <end position="322"/>
    </location>
</feature>
<feature type="transmembrane region" description="Helical" evidence="2">
    <location>
        <begin position="185"/>
        <end position="203"/>
    </location>
</feature>
<reference evidence="3" key="1">
    <citation type="submission" date="2021-04" db="EMBL/GenBank/DDBJ databases">
        <authorList>
            <consortium name="Molecular Ecology Group"/>
        </authorList>
    </citation>
    <scope>NUCLEOTIDE SEQUENCE</scope>
</reference>
<proteinExistence type="predicted"/>
<comment type="caution">
    <text evidence="3">The sequence shown here is derived from an EMBL/GenBank/DDBJ whole genome shotgun (WGS) entry which is preliminary data.</text>
</comment>
<feature type="region of interest" description="Disordered" evidence="1">
    <location>
        <begin position="396"/>
        <end position="436"/>
    </location>
</feature>
<feature type="transmembrane region" description="Helical" evidence="2">
    <location>
        <begin position="215"/>
        <end position="237"/>
    </location>
</feature>
<feature type="compositionally biased region" description="Acidic residues" evidence="1">
    <location>
        <begin position="425"/>
        <end position="436"/>
    </location>
</feature>
<organism evidence="3 4">
    <name type="scientific">Candidula unifasciata</name>
    <dbReference type="NCBI Taxonomy" id="100452"/>
    <lineage>
        <taxon>Eukaryota</taxon>
        <taxon>Metazoa</taxon>
        <taxon>Spiralia</taxon>
        <taxon>Lophotrochozoa</taxon>
        <taxon>Mollusca</taxon>
        <taxon>Gastropoda</taxon>
        <taxon>Heterobranchia</taxon>
        <taxon>Euthyneura</taxon>
        <taxon>Panpulmonata</taxon>
        <taxon>Eupulmonata</taxon>
        <taxon>Stylommatophora</taxon>
        <taxon>Helicina</taxon>
        <taxon>Helicoidea</taxon>
        <taxon>Geomitridae</taxon>
        <taxon>Candidula</taxon>
    </lineage>
</organism>
<dbReference type="Proteomes" id="UP000678393">
    <property type="component" value="Unassembled WGS sequence"/>
</dbReference>
<evidence type="ECO:0000313" key="3">
    <source>
        <dbReference type="EMBL" id="CAG5123333.1"/>
    </source>
</evidence>
<dbReference type="PANTHER" id="PTHR13146:SF8">
    <property type="entry name" value="SOLUTE CARRIER FAMILY 35 MEMBER F6"/>
    <property type="match status" value="1"/>
</dbReference>
<dbReference type="EMBL" id="CAJHNH020001502">
    <property type="protein sequence ID" value="CAG5123333.1"/>
    <property type="molecule type" value="Genomic_DNA"/>
</dbReference>
<evidence type="ECO:0000256" key="2">
    <source>
        <dbReference type="SAM" id="Phobius"/>
    </source>
</evidence>
<evidence type="ECO:0008006" key="5">
    <source>
        <dbReference type="Google" id="ProtNLM"/>
    </source>
</evidence>
<dbReference type="OrthoDB" id="29773at2759"/>
<accession>A0A8S3Z1F7</accession>
<dbReference type="GO" id="GO:0016020">
    <property type="term" value="C:membrane"/>
    <property type="evidence" value="ECO:0007669"/>
    <property type="project" value="TreeGrafter"/>
</dbReference>
<gene>
    <name evidence="3" type="ORF">CUNI_LOCUS8891</name>
</gene>
<evidence type="ECO:0000313" key="4">
    <source>
        <dbReference type="Proteomes" id="UP000678393"/>
    </source>
</evidence>
<keyword evidence="4" id="KW-1185">Reference proteome</keyword>
<feature type="transmembrane region" description="Helical" evidence="2">
    <location>
        <begin position="334"/>
        <end position="353"/>
    </location>
</feature>
<feature type="transmembrane region" description="Helical" evidence="2">
    <location>
        <begin position="157"/>
        <end position="178"/>
    </location>
</feature>
<keyword evidence="2" id="KW-0472">Membrane</keyword>
<name>A0A8S3Z1F7_9EUPU</name>
<keyword evidence="2" id="KW-1133">Transmembrane helix</keyword>
<protein>
    <recommendedName>
        <fullName evidence="5">Solute carrier family 35 member F6</fullName>
    </recommendedName>
</protein>
<feature type="transmembrane region" description="Helical" evidence="2">
    <location>
        <begin position="131"/>
        <end position="151"/>
    </location>
</feature>
<feature type="transmembrane region" description="Helical" evidence="2">
    <location>
        <begin position="249"/>
        <end position="274"/>
    </location>
</feature>
<keyword evidence="2" id="KW-0812">Transmembrane</keyword>